<protein>
    <submittedName>
        <fullName evidence="1">Uncharacterized protein</fullName>
    </submittedName>
</protein>
<gene>
    <name evidence="1" type="ORF">TVAG_275820</name>
</gene>
<evidence type="ECO:0000313" key="1">
    <source>
        <dbReference type="EMBL" id="EAY02308.1"/>
    </source>
</evidence>
<dbReference type="OrthoDB" id="10512192at2759"/>
<dbReference type="VEuPathDB" id="TrichDB:TVAG_275820"/>
<reference evidence="1" key="2">
    <citation type="journal article" date="2007" name="Science">
        <title>Draft genome sequence of the sexually transmitted pathogen Trichomonas vaginalis.</title>
        <authorList>
            <person name="Carlton J.M."/>
            <person name="Hirt R.P."/>
            <person name="Silva J.C."/>
            <person name="Delcher A.L."/>
            <person name="Schatz M."/>
            <person name="Zhao Q."/>
            <person name="Wortman J.R."/>
            <person name="Bidwell S.L."/>
            <person name="Alsmark U.C.M."/>
            <person name="Besteiro S."/>
            <person name="Sicheritz-Ponten T."/>
            <person name="Noel C.J."/>
            <person name="Dacks J.B."/>
            <person name="Foster P.G."/>
            <person name="Simillion C."/>
            <person name="Van de Peer Y."/>
            <person name="Miranda-Saavedra D."/>
            <person name="Barton G.J."/>
            <person name="Westrop G.D."/>
            <person name="Mueller S."/>
            <person name="Dessi D."/>
            <person name="Fiori P.L."/>
            <person name="Ren Q."/>
            <person name="Paulsen I."/>
            <person name="Zhang H."/>
            <person name="Bastida-Corcuera F.D."/>
            <person name="Simoes-Barbosa A."/>
            <person name="Brown M.T."/>
            <person name="Hayes R.D."/>
            <person name="Mukherjee M."/>
            <person name="Okumura C.Y."/>
            <person name="Schneider R."/>
            <person name="Smith A.J."/>
            <person name="Vanacova S."/>
            <person name="Villalvazo M."/>
            <person name="Haas B.J."/>
            <person name="Pertea M."/>
            <person name="Feldblyum T.V."/>
            <person name="Utterback T.R."/>
            <person name="Shu C.L."/>
            <person name="Osoegawa K."/>
            <person name="de Jong P.J."/>
            <person name="Hrdy I."/>
            <person name="Horvathova L."/>
            <person name="Zubacova Z."/>
            <person name="Dolezal P."/>
            <person name="Malik S.B."/>
            <person name="Logsdon J.M. Jr."/>
            <person name="Henze K."/>
            <person name="Gupta A."/>
            <person name="Wang C.C."/>
            <person name="Dunne R.L."/>
            <person name="Upcroft J.A."/>
            <person name="Upcroft P."/>
            <person name="White O."/>
            <person name="Salzberg S.L."/>
            <person name="Tang P."/>
            <person name="Chiu C.-H."/>
            <person name="Lee Y.-S."/>
            <person name="Embley T.M."/>
            <person name="Coombs G.H."/>
            <person name="Mottram J.C."/>
            <person name="Tachezy J."/>
            <person name="Fraser-Liggett C.M."/>
            <person name="Johnson P.J."/>
        </authorList>
    </citation>
    <scope>NUCLEOTIDE SEQUENCE [LARGE SCALE GENOMIC DNA]</scope>
    <source>
        <strain evidence="1">G3</strain>
    </source>
</reference>
<dbReference type="SMR" id="A2EYF5"/>
<sequence>MSDTFRILPVHPTTSNAFKEWFKEFSKIRSSLAPVDPFTGEFHKIANAFNALSLELQNEIADKSDKTKSSVYDRPDYIVREFLRTNSVILVISYMKSLAEALSSGKARILKTGIISYDNTNLDEKICSALLREIPSTLAFIFSAKESVAITNIDDLLKICVQLLDYAIVDPNPYIKIEANQYDLFTGIIYAVKSCIENVKDLNASLFFTLFQDFKLMRKFVDVITKSFECQLLTLTTVATQCLNLYIQASQAEPDLKENAKDEEFKSAFNNMMEKVVNPLITADRSNRSKFRSIMHYSRSVK</sequence>
<dbReference type="VEuPathDB" id="TrichDB:TVAGG3_0864110"/>
<dbReference type="Proteomes" id="UP000001542">
    <property type="component" value="Unassembled WGS sequence"/>
</dbReference>
<name>A2EYF5_TRIV3</name>
<dbReference type="InParanoid" id="A2EYF5"/>
<accession>A2EYF5</accession>
<keyword evidence="2" id="KW-1185">Reference proteome</keyword>
<dbReference type="KEGG" id="tva:4760145"/>
<evidence type="ECO:0000313" key="2">
    <source>
        <dbReference type="Proteomes" id="UP000001542"/>
    </source>
</evidence>
<dbReference type="EMBL" id="DS113540">
    <property type="protein sequence ID" value="EAY02308.1"/>
    <property type="molecule type" value="Genomic_DNA"/>
</dbReference>
<proteinExistence type="predicted"/>
<reference evidence="1" key="1">
    <citation type="submission" date="2006-10" db="EMBL/GenBank/DDBJ databases">
        <authorList>
            <person name="Amadeo P."/>
            <person name="Zhao Q."/>
            <person name="Wortman J."/>
            <person name="Fraser-Liggett C."/>
            <person name="Carlton J."/>
        </authorList>
    </citation>
    <scope>NUCLEOTIDE SEQUENCE</scope>
    <source>
        <strain evidence="1">G3</strain>
    </source>
</reference>
<dbReference type="AlphaFoldDB" id="A2EYF5"/>
<organism evidence="1 2">
    <name type="scientific">Trichomonas vaginalis (strain ATCC PRA-98 / G3)</name>
    <dbReference type="NCBI Taxonomy" id="412133"/>
    <lineage>
        <taxon>Eukaryota</taxon>
        <taxon>Metamonada</taxon>
        <taxon>Parabasalia</taxon>
        <taxon>Trichomonadida</taxon>
        <taxon>Trichomonadidae</taxon>
        <taxon>Trichomonas</taxon>
    </lineage>
</organism>
<dbReference type="RefSeq" id="XP_001314623.1">
    <property type="nucleotide sequence ID" value="XM_001314593.1"/>
</dbReference>